<evidence type="ECO:0008006" key="4">
    <source>
        <dbReference type="Google" id="ProtNLM"/>
    </source>
</evidence>
<proteinExistence type="predicted"/>
<evidence type="ECO:0000313" key="2">
    <source>
        <dbReference type="EMBL" id="MDH2392162.1"/>
    </source>
</evidence>
<dbReference type="Proteomes" id="UP001223144">
    <property type="component" value="Unassembled WGS sequence"/>
</dbReference>
<evidence type="ECO:0000313" key="3">
    <source>
        <dbReference type="Proteomes" id="UP001223144"/>
    </source>
</evidence>
<protein>
    <recommendedName>
        <fullName evidence="4">Lantibiotic dehydratase N-terminal domain-containing protein</fullName>
    </recommendedName>
</protein>
<feature type="compositionally biased region" description="Low complexity" evidence="1">
    <location>
        <begin position="544"/>
        <end position="556"/>
    </location>
</feature>
<comment type="caution">
    <text evidence="2">The sequence shown here is derived from an EMBL/GenBank/DDBJ whole genome shotgun (WGS) entry which is preliminary data.</text>
</comment>
<name>A0ABT6HV14_9ACTN</name>
<keyword evidence="3" id="KW-1185">Reference proteome</keyword>
<feature type="compositionally biased region" description="Low complexity" evidence="1">
    <location>
        <begin position="476"/>
        <end position="485"/>
    </location>
</feature>
<dbReference type="RefSeq" id="WP_279931176.1">
    <property type="nucleotide sequence ID" value="NZ_JARWBG010000037.1"/>
</dbReference>
<feature type="compositionally biased region" description="Pro residues" evidence="1">
    <location>
        <begin position="572"/>
        <end position="581"/>
    </location>
</feature>
<gene>
    <name evidence="2" type="ORF">QCN29_25945</name>
</gene>
<accession>A0ABT6HV14</accession>
<dbReference type="EMBL" id="JARWBG010000037">
    <property type="protein sequence ID" value="MDH2392162.1"/>
    <property type="molecule type" value="Genomic_DNA"/>
</dbReference>
<sequence>MTRTMLGNDGVDTTGHTLVEGPALARVAGLPARSVAVLAAEPLARLLDRIAAARADLHALGVEVAELLYAAVPLMDSASGRRAALRWRRAAHAADPVPAPPALVAEVASVLCGTKADCSALHRWAESAERLRTHRSDLRQAVAETHAEQERSLAALMAEPAVARALSVVSPVFFARMAKDRALDRGERVTAYGYAVRTTLKASPLSSLTDVVVPGAAHGERVRVGLHPLVGRVLLHTAATRAEVRDQLVWRANDSLRGAGGTARLSVPLLSAGDGWAWSHQLSVDARRRPDLSSVLGEPARFEEPGRLSADRLGRYLASGLVCVDDPCPPDRLMPWLAGLLASAPDASGRTAAELLTEAAGHLARIADGTPSQRSQGLRGLDAALAAALRELDAPDEWPLNAVTPVYEDRAGAVGVDPPVGEARRAVLRHAGAACASLRVSDEYQAVTDAFVARFGDGGVCEDVFAFCTDLAETGPPRTAPPGATQSGATQSGATQSGAPQSGPPQTGAPQTGAPQSGPPQTGAPQTGAPQTGAPQSGPPQTGPPQTGAPQTGAPQSGATQSGAPQTGAPQTGPPGAPRPARPGRSSCLPSLAVLYQHARGRDEGPLVVVNQISSGCGAIAARFHRLLDGPGGAGFADRLRNWVATLYPQAECLEFVPAREANPLQADSGGLLPALHWPGTARPYGPGAPVTELQLVHDPDRHALELRRRGAGPVAPVYLGTVPRHLVGGAARVLLTLADPWWLPPGQADGTRTDGPVSVRNGAFPRRSIGRAVVCRAHWRCDSSEVPRRASGEDWPDFLERVDGWRRSRGMPAEVYVRCGTGFPRRDALRKPLWIAFASPVGLEALHRLPDRPGAPVVFTECLPDREDPTGRVGGRERVVEHCLHVARTSPTAGGRH</sequence>
<feature type="compositionally biased region" description="Polar residues" evidence="1">
    <location>
        <begin position="486"/>
        <end position="525"/>
    </location>
</feature>
<organism evidence="2 3">
    <name type="scientific">Streptomyces chengmaiensis</name>
    <dbReference type="NCBI Taxonomy" id="3040919"/>
    <lineage>
        <taxon>Bacteria</taxon>
        <taxon>Bacillati</taxon>
        <taxon>Actinomycetota</taxon>
        <taxon>Actinomycetes</taxon>
        <taxon>Kitasatosporales</taxon>
        <taxon>Streptomycetaceae</taxon>
        <taxon>Streptomyces</taxon>
    </lineage>
</organism>
<feature type="region of interest" description="Disordered" evidence="1">
    <location>
        <begin position="476"/>
        <end position="586"/>
    </location>
</feature>
<evidence type="ECO:0000256" key="1">
    <source>
        <dbReference type="SAM" id="MobiDB-lite"/>
    </source>
</evidence>
<reference evidence="2 3" key="1">
    <citation type="submission" date="2023-04" db="EMBL/GenBank/DDBJ databases">
        <title>Streptomyces chengmaiensis sp. nov. isolated from the stem of mangrove plant in Hainan.</title>
        <authorList>
            <person name="Huang X."/>
            <person name="Zhou S."/>
            <person name="Chu X."/>
            <person name="Xie Y."/>
            <person name="Lin Y."/>
        </authorList>
    </citation>
    <scope>NUCLEOTIDE SEQUENCE [LARGE SCALE GENOMIC DNA]</scope>
    <source>
        <strain evidence="2 3">HNM0663</strain>
    </source>
</reference>